<evidence type="ECO:0000313" key="9">
    <source>
        <dbReference type="EMBL" id="ACS79108.1"/>
    </source>
</evidence>
<dbReference type="EMBL" id="CP001649">
    <property type="protein sequence ID" value="ACS79108.1"/>
    <property type="molecule type" value="Genomic_DNA"/>
</dbReference>
<dbReference type="Pfam" id="PF01568">
    <property type="entry name" value="Molydop_binding"/>
    <property type="match status" value="1"/>
</dbReference>
<proteinExistence type="inferred from homology"/>
<keyword evidence="2" id="KW-0004">4Fe-4S</keyword>
<keyword evidence="2" id="KW-0411">Iron-sulfur</keyword>
<dbReference type="RefSeq" id="WP_015850927.1">
    <property type="nucleotide sequence ID" value="NC_012881.1"/>
</dbReference>
<organism evidence="9 10">
    <name type="scientific">Maridesulfovibrio salexigens (strain ATCC 14822 / DSM 2638 / NCIMB 8403 / VKM B-1763)</name>
    <name type="common">Desulfovibrio salexigens</name>
    <dbReference type="NCBI Taxonomy" id="526222"/>
    <lineage>
        <taxon>Bacteria</taxon>
        <taxon>Pseudomonadati</taxon>
        <taxon>Thermodesulfobacteriota</taxon>
        <taxon>Desulfovibrionia</taxon>
        <taxon>Desulfovibrionales</taxon>
        <taxon>Desulfovibrionaceae</taxon>
        <taxon>Maridesulfovibrio</taxon>
    </lineage>
</organism>
<dbReference type="InterPro" id="IPR009010">
    <property type="entry name" value="Asp_de-COase-like_dom_sf"/>
</dbReference>
<dbReference type="Gene3D" id="3.40.50.740">
    <property type="match status" value="1"/>
</dbReference>
<dbReference type="GO" id="GO:0051539">
    <property type="term" value="F:4 iron, 4 sulfur cluster binding"/>
    <property type="evidence" value="ECO:0007669"/>
    <property type="project" value="UniProtKB-KW"/>
</dbReference>
<dbReference type="GO" id="GO:0016491">
    <property type="term" value="F:oxidoreductase activity"/>
    <property type="evidence" value="ECO:0007669"/>
    <property type="project" value="UniProtKB-KW"/>
</dbReference>
<accession>C6C0H4</accession>
<evidence type="ECO:0000256" key="6">
    <source>
        <dbReference type="ARBA" id="ARBA00023002"/>
    </source>
</evidence>
<dbReference type="SUPFAM" id="SSF53706">
    <property type="entry name" value="Formate dehydrogenase/DMSO reductase, domains 1-3"/>
    <property type="match status" value="1"/>
</dbReference>
<dbReference type="AlphaFoldDB" id="C6C0H4"/>
<evidence type="ECO:0000256" key="3">
    <source>
        <dbReference type="ARBA" id="ARBA00022505"/>
    </source>
</evidence>
<sequence length="689" mass="71275">MGIDRRTFIQLVTGGVVGSLFTPVIWKTLDDASIWSQNWPWIPRLKYGAITEQASVAKFGASPCAEIVKSVGGSPYLTRGNAENAMSKGGVDSVSASGPQLMYSPSRINGPMKKTAEGKYESISWEDAEKLLSEKLAAVKGQKGKLTVVSGDNTGTATEVLSGFASEMGADCYLMPSEEQGAAVALASMGGKGQIGYDLENSDFVLFVGADAMDSWGSVVRNQCVYSESRPTGGEIKTTYVYAGPFQNNTAAAADKWVPVAPGTGAIFCLGLAYHMLKAGASASASDFADFKTLVMSRFSPDKVEKATGVSGVEMAAIAKRIMKSSAPVVVAGSEFAQGAGAADVIAAAAVNMLLGRVNKDGGMKILPELPTAVEAAAGRSELAAKDFIGYLAGIAAGKVAAPAVMMAYEANPVYALPQNTALAPAFEKAGFLVSFSTYMDETASKADLIMPNPTSYERFEDAQTPYGVGAAMLAASAPVAEPLYNSKPTVDVILGVASGLGIDLGYESSEAVYQAKAEKAGADWDSLVEGSAYVADSTESGSIKFAASVLSKAVTMPKGGEIALAPYSKLIFGTPTVAIPPLNVVAISKFELLGKDLMVQVNSKTAKKLGVSEGSKVKLAGAGGECAVRIHINEGVMNDVIAAPLGFGHTAWDAYSSGKGENISKLLTVGTESGTGLSVWTSSFVSIA</sequence>
<feature type="domain" description="Molybdopterin dinucleotide-binding" evidence="8">
    <location>
        <begin position="599"/>
        <end position="668"/>
    </location>
</feature>
<dbReference type="InterPro" id="IPR050612">
    <property type="entry name" value="Prok_Mopterin_Oxidored"/>
</dbReference>
<dbReference type="HOGENOM" id="CLU_000422_13_3_7"/>
<dbReference type="eggNOG" id="COG0243">
    <property type="taxonomic scope" value="Bacteria"/>
</dbReference>
<dbReference type="KEGG" id="dsa:Desal_1043"/>
<dbReference type="InterPro" id="IPR006657">
    <property type="entry name" value="MoPterin_dinucl-bd_dom"/>
</dbReference>
<dbReference type="Pfam" id="PF00384">
    <property type="entry name" value="Molybdopterin"/>
    <property type="match status" value="1"/>
</dbReference>
<feature type="domain" description="Molybdopterin oxidoreductase" evidence="7">
    <location>
        <begin position="107"/>
        <end position="460"/>
    </location>
</feature>
<evidence type="ECO:0000313" key="10">
    <source>
        <dbReference type="Proteomes" id="UP000002601"/>
    </source>
</evidence>
<keyword evidence="4" id="KW-0479">Metal-binding</keyword>
<dbReference type="Gene3D" id="2.40.40.20">
    <property type="match status" value="1"/>
</dbReference>
<keyword evidence="5" id="KW-0732">Signal</keyword>
<dbReference type="Proteomes" id="UP000002601">
    <property type="component" value="Chromosome"/>
</dbReference>
<dbReference type="GO" id="GO:0046872">
    <property type="term" value="F:metal ion binding"/>
    <property type="evidence" value="ECO:0007669"/>
    <property type="project" value="UniProtKB-KW"/>
</dbReference>
<keyword evidence="6" id="KW-0560">Oxidoreductase</keyword>
<dbReference type="STRING" id="526222.Desal_1043"/>
<dbReference type="OrthoDB" id="9803192at2"/>
<dbReference type="PANTHER" id="PTHR43742">
    <property type="entry name" value="TRIMETHYLAMINE-N-OXIDE REDUCTASE"/>
    <property type="match status" value="1"/>
</dbReference>
<evidence type="ECO:0000256" key="2">
    <source>
        <dbReference type="ARBA" id="ARBA00022485"/>
    </source>
</evidence>
<gene>
    <name evidence="9" type="ordered locus">Desal_1043</name>
</gene>
<dbReference type="GO" id="GO:0043546">
    <property type="term" value="F:molybdopterin cofactor binding"/>
    <property type="evidence" value="ECO:0007669"/>
    <property type="project" value="InterPro"/>
</dbReference>
<evidence type="ECO:0000256" key="5">
    <source>
        <dbReference type="ARBA" id="ARBA00022729"/>
    </source>
</evidence>
<keyword evidence="2" id="KW-0408">Iron</keyword>
<comment type="similarity">
    <text evidence="1">Belongs to the prokaryotic molybdopterin-containing oxidoreductase family.</text>
</comment>
<reference evidence="9 10" key="1">
    <citation type="submission" date="2009-06" db="EMBL/GenBank/DDBJ databases">
        <title>Complete sequence of Desulfovibrio salexigens DSM 2638.</title>
        <authorList>
            <consortium name="US DOE Joint Genome Institute"/>
            <person name="Lucas S."/>
            <person name="Copeland A."/>
            <person name="Lapidus A."/>
            <person name="Glavina del Rio T."/>
            <person name="Tice H."/>
            <person name="Bruce D."/>
            <person name="Goodwin L."/>
            <person name="Pitluck S."/>
            <person name="Munk A.C."/>
            <person name="Brettin T."/>
            <person name="Detter J.C."/>
            <person name="Han C."/>
            <person name="Tapia R."/>
            <person name="Larimer F."/>
            <person name="Land M."/>
            <person name="Hauser L."/>
            <person name="Kyrpides N."/>
            <person name="Anderson I."/>
            <person name="Wall J.D."/>
            <person name="Arkin A.P."/>
            <person name="Dehal P."/>
            <person name="Chivian D."/>
            <person name="Giles B."/>
            <person name="Hazen T.C."/>
        </authorList>
    </citation>
    <scope>NUCLEOTIDE SEQUENCE [LARGE SCALE GENOMIC DNA]</scope>
    <source>
        <strain evidence="10">ATCC 14822 / DSM 2638 / NCIMB 8403 / VKM B-1763</strain>
    </source>
</reference>
<dbReference type="SUPFAM" id="SSF50692">
    <property type="entry name" value="ADC-like"/>
    <property type="match status" value="1"/>
</dbReference>
<evidence type="ECO:0000256" key="1">
    <source>
        <dbReference type="ARBA" id="ARBA00010312"/>
    </source>
</evidence>
<dbReference type="Gene3D" id="3.40.228.10">
    <property type="entry name" value="Dimethylsulfoxide Reductase, domain 2"/>
    <property type="match status" value="1"/>
</dbReference>
<dbReference type="InterPro" id="IPR053557">
    <property type="entry name" value="Molybdopterin-Qrc_component"/>
</dbReference>
<dbReference type="NCBIfam" id="NF041783">
    <property type="entry name" value="mnquin_red_QrcB"/>
    <property type="match status" value="1"/>
</dbReference>
<dbReference type="PANTHER" id="PTHR43742:SF9">
    <property type="entry name" value="TETRATHIONATE REDUCTASE SUBUNIT A"/>
    <property type="match status" value="1"/>
</dbReference>
<evidence type="ECO:0000259" key="7">
    <source>
        <dbReference type="Pfam" id="PF00384"/>
    </source>
</evidence>
<keyword evidence="10" id="KW-1185">Reference proteome</keyword>
<keyword evidence="3" id="KW-0500">Molybdenum</keyword>
<name>C6C0H4_MARSD</name>
<evidence type="ECO:0000256" key="4">
    <source>
        <dbReference type="ARBA" id="ARBA00022723"/>
    </source>
</evidence>
<dbReference type="Gene3D" id="3.30.2070.10">
    <property type="entry name" value="Formate dehydrogenase/DMSO reductase"/>
    <property type="match status" value="1"/>
</dbReference>
<evidence type="ECO:0000259" key="8">
    <source>
        <dbReference type="Pfam" id="PF01568"/>
    </source>
</evidence>
<protein>
    <submittedName>
        <fullName evidence="9">Molybdopterin oxidoreductase</fullName>
    </submittedName>
</protein>
<dbReference type="InterPro" id="IPR006656">
    <property type="entry name" value="Mopterin_OxRdtase"/>
</dbReference>